<dbReference type="GO" id="GO:0051287">
    <property type="term" value="F:NAD binding"/>
    <property type="evidence" value="ECO:0007669"/>
    <property type="project" value="InterPro"/>
</dbReference>
<dbReference type="InterPro" id="IPR050223">
    <property type="entry name" value="D-isomer_2-hydroxyacid_DH"/>
</dbReference>
<proteinExistence type="inferred from homology"/>
<evidence type="ECO:0000313" key="7">
    <source>
        <dbReference type="EMBL" id="MCX5466972.1"/>
    </source>
</evidence>
<dbReference type="GO" id="GO:0030267">
    <property type="term" value="F:glyoxylate reductase (NADPH) activity"/>
    <property type="evidence" value="ECO:0007669"/>
    <property type="project" value="TreeGrafter"/>
</dbReference>
<dbReference type="SUPFAM" id="SSF52283">
    <property type="entry name" value="Formate/glycerate dehydrogenase catalytic domain-like"/>
    <property type="match status" value="1"/>
</dbReference>
<feature type="domain" description="D-isomer specific 2-hydroxyacid dehydrogenase NAD-binding" evidence="6">
    <location>
        <begin position="109"/>
        <end position="286"/>
    </location>
</feature>
<dbReference type="EMBL" id="JAPKMY010000002">
    <property type="protein sequence ID" value="MCX5466972.1"/>
    <property type="molecule type" value="Genomic_DNA"/>
</dbReference>
<dbReference type="Gene3D" id="3.40.50.720">
    <property type="entry name" value="NAD(P)-binding Rossmann-like Domain"/>
    <property type="match status" value="2"/>
</dbReference>
<comment type="caution">
    <text evidence="7">The sequence shown here is derived from an EMBL/GenBank/DDBJ whole genome shotgun (WGS) entry which is preliminary data.</text>
</comment>
<evidence type="ECO:0000313" key="8">
    <source>
        <dbReference type="Proteomes" id="UP001146019"/>
    </source>
</evidence>
<evidence type="ECO:0000259" key="5">
    <source>
        <dbReference type="Pfam" id="PF00389"/>
    </source>
</evidence>
<accession>A0A9X3IFT6</accession>
<keyword evidence="8" id="KW-1185">Reference proteome</keyword>
<dbReference type="PANTHER" id="PTHR10996">
    <property type="entry name" value="2-HYDROXYACID DEHYDROGENASE-RELATED"/>
    <property type="match status" value="1"/>
</dbReference>
<dbReference type="FunFam" id="3.40.50.720:FF:000462">
    <property type="entry name" value="Glyoxylate reductase (NADP+)"/>
    <property type="match status" value="1"/>
</dbReference>
<dbReference type="InterPro" id="IPR036291">
    <property type="entry name" value="NAD(P)-bd_dom_sf"/>
</dbReference>
<dbReference type="PANTHER" id="PTHR10996:SF283">
    <property type="entry name" value="GLYOXYLATE_HYDROXYPYRUVATE REDUCTASE B"/>
    <property type="match status" value="1"/>
</dbReference>
<organism evidence="7 8">
    <name type="scientific">Acinetobacter nematophilus</name>
    <dbReference type="NCBI Taxonomy" id="2994642"/>
    <lineage>
        <taxon>Bacteria</taxon>
        <taxon>Pseudomonadati</taxon>
        <taxon>Pseudomonadota</taxon>
        <taxon>Gammaproteobacteria</taxon>
        <taxon>Moraxellales</taxon>
        <taxon>Moraxellaceae</taxon>
        <taxon>Acinetobacter</taxon>
    </lineage>
</organism>
<sequence>MKQKVVVFSQIDSEILSLLNDQFKVVVLDPKQGDINQQIRNEVIDADAMIGAGRVLNESNLAPAQQLKVISSVSVGYDNYDLVYLNQQKIWLANTPHVLTETTADLAFTLLMSAARKVPSLDRWTKQGAWKRTVNAEQFGQDIFGQTLGIIGLGHIGAAIARRAFYGFNMNILYHNRREKIEVAQQFNAQYKSLEDLLQQSDFVVTAVDLNQQSQALIRADELKLMQKHAIFINISRGSVVDEQALIEALTNRQIFAAGLDVYQKEPLADSPLFQLENVVTLPHVGSATAETRKKMAQLAYHNLIDALAGNTPKYLVNEHFDSDVK</sequence>
<evidence type="ECO:0000256" key="4">
    <source>
        <dbReference type="RuleBase" id="RU003719"/>
    </source>
</evidence>
<evidence type="ECO:0000259" key="6">
    <source>
        <dbReference type="Pfam" id="PF02826"/>
    </source>
</evidence>
<name>A0A9X3IFT6_9GAMM</name>
<keyword evidence="3" id="KW-0520">NAD</keyword>
<dbReference type="Pfam" id="PF02826">
    <property type="entry name" value="2-Hacid_dh_C"/>
    <property type="match status" value="1"/>
</dbReference>
<dbReference type="InterPro" id="IPR029752">
    <property type="entry name" value="D-isomer_DH_CS1"/>
</dbReference>
<dbReference type="InterPro" id="IPR006139">
    <property type="entry name" value="D-isomer_2_OHA_DH_cat_dom"/>
</dbReference>
<dbReference type="Proteomes" id="UP001146019">
    <property type="component" value="Unassembled WGS sequence"/>
</dbReference>
<dbReference type="GO" id="GO:0016618">
    <property type="term" value="F:hydroxypyruvate reductase [NAD(P)H] activity"/>
    <property type="evidence" value="ECO:0007669"/>
    <property type="project" value="TreeGrafter"/>
</dbReference>
<evidence type="ECO:0000256" key="1">
    <source>
        <dbReference type="ARBA" id="ARBA00005854"/>
    </source>
</evidence>
<dbReference type="CDD" id="cd05301">
    <property type="entry name" value="GDH"/>
    <property type="match status" value="1"/>
</dbReference>
<reference evidence="7" key="1">
    <citation type="submission" date="2022-11" db="EMBL/GenBank/DDBJ databases">
        <title>Biodiversity and phylogenetic relationships of bacteria.</title>
        <authorList>
            <person name="Machado R.A.R."/>
            <person name="Bhat A."/>
            <person name="Loulou A."/>
            <person name="Kallel S."/>
        </authorList>
    </citation>
    <scope>NUCLEOTIDE SEQUENCE</scope>
    <source>
        <strain evidence="7">A-IN1</strain>
    </source>
</reference>
<dbReference type="RefSeq" id="WP_266129413.1">
    <property type="nucleotide sequence ID" value="NZ_JAPKMY010000002.1"/>
</dbReference>
<gene>
    <name evidence="7" type="ORF">OSH00_04360</name>
</gene>
<comment type="similarity">
    <text evidence="1 4">Belongs to the D-isomer specific 2-hydroxyacid dehydrogenase family.</text>
</comment>
<evidence type="ECO:0000256" key="2">
    <source>
        <dbReference type="ARBA" id="ARBA00023002"/>
    </source>
</evidence>
<dbReference type="GO" id="GO:0005829">
    <property type="term" value="C:cytosol"/>
    <property type="evidence" value="ECO:0007669"/>
    <property type="project" value="TreeGrafter"/>
</dbReference>
<dbReference type="AlphaFoldDB" id="A0A9X3IFT6"/>
<dbReference type="PROSITE" id="PS00065">
    <property type="entry name" value="D_2_HYDROXYACID_DH_1"/>
    <property type="match status" value="1"/>
</dbReference>
<dbReference type="InterPro" id="IPR006140">
    <property type="entry name" value="D-isomer_DH_NAD-bd"/>
</dbReference>
<feature type="domain" description="D-isomer specific 2-hydroxyacid dehydrogenase catalytic" evidence="5">
    <location>
        <begin position="5"/>
        <end position="318"/>
    </location>
</feature>
<dbReference type="Pfam" id="PF00389">
    <property type="entry name" value="2-Hacid_dh"/>
    <property type="match status" value="1"/>
</dbReference>
<protein>
    <submittedName>
        <fullName evidence="7">D-glycerate dehydrogenase</fullName>
    </submittedName>
</protein>
<evidence type="ECO:0000256" key="3">
    <source>
        <dbReference type="ARBA" id="ARBA00023027"/>
    </source>
</evidence>
<keyword evidence="2 4" id="KW-0560">Oxidoreductase</keyword>
<dbReference type="SUPFAM" id="SSF51735">
    <property type="entry name" value="NAD(P)-binding Rossmann-fold domains"/>
    <property type="match status" value="1"/>
</dbReference>